<evidence type="ECO:0000259" key="4">
    <source>
        <dbReference type="Pfam" id="PF23559"/>
    </source>
</evidence>
<sequence>MSRKLSFMSPQKRKFWRRLANFRDNVKKLVEDAQIFHGLLQNLQQIATINANTPIVPVTSSLPLNEVFGRDEDRDHLVKLLQEEPKGESSKQSYSVVAVVGRGGAGKTTLAQYVFNDNRVVEHFDTRIWVCLKRKLDIIEHTKEMIQSAAKRESPQQFNLDALQYDLRKILLASKNILVVLDDVWYNRKESQREEDWEGLMAPFISVGKCKVLLTSRSAECPVALYTKNLIFLRDLEKHELFSIFRHYSRLDELYNSNLQHDLEAIGLKIVAKLGQSPLATKAVASQLRYRRDVNEWRRTLEIADFKDSRDPLIWSFQQLEEPLQRCFLYCGVLPRGLKFSKVMLVTHWCALNLIVSNDTRIPIEEIGGEYFEKLLASFFLQPFTNKTSNTLWYTIHDNFYDLAENLSRDDCFRIEDDKAIEIPLTVRHLSISVGNIEQYVANICKLENLRSLTFLAPVEVEDSSTTLNEIFETLTKLRILEFCGGIPYKKNLPEVIGTLKYLKVLHIGFCSSIKQLRESFSNLYNLRELVMPEIMSLPRHMSNLINLQNVEFLDKNNQKGPNVPPIQNLGKMSSLHHLPEFHVKNEKGFEIQQLGQLRQLQGHLSIRGLENVQHEVEAAKAKLAEKIGLESLELDWNVCENWYENRDLDSEVINALQPPSNLKNLIIKGYAGARYPEWFANTLIVQNLYFINLYWCTALELLPSIFCSWRNCYELILDGNLALKALLHLPGNLNKLTISLSPSLVLISEEDLHSNQRSVLLNEQFVISMIASCIECTNPDKDFMNIHYNEWISFMQISIITKKEYSEHMLVLERILEGNTLSFGIDQLKAWWNCHTERIKFIYSSAIQENRIKSLSNLRFLNLTSCNITNGALSECLFGLNSLEELQLHCIMSLTTLPSEDILRNLKCLRILRIYNCWLLQSLGSLYAFSSLEELEVSFCPCLDLKKENNPNFGLPSSLQSLKISLCSISSDILKCNLPDLSTLGFQSCCSPPSLSIGHLTSLISLKLVDCRDICFLEGLQLLCNLEELRLTQVPKLEVKKSVLESWPGCRESLYINSMQWLKILLSLDAFFPPRMLFLEYIEEEAISLDSDFESEGSVLYQKLGFVERLHFFKCKTKCLPTSLRNVFSSLKSISFQDCPKLSSLPELPESITGIEIKGCPVLKERCRYNGEDWPKIAHIRWKDVA</sequence>
<keyword evidence="2" id="KW-0611">Plant defense</keyword>
<evidence type="ECO:0000256" key="1">
    <source>
        <dbReference type="ARBA" id="ARBA00022614"/>
    </source>
</evidence>
<keyword evidence="7" id="KW-1185">Reference proteome</keyword>
<name>A0AAV8DZC3_9POAL</name>
<proteinExistence type="predicted"/>
<dbReference type="Pfam" id="PF23559">
    <property type="entry name" value="WHD_DRP"/>
    <property type="match status" value="1"/>
</dbReference>
<dbReference type="SUPFAM" id="SSF52540">
    <property type="entry name" value="P-loop containing nucleoside triphosphate hydrolases"/>
    <property type="match status" value="1"/>
</dbReference>
<dbReference type="AlphaFoldDB" id="A0AAV8DZC3"/>
<evidence type="ECO:0000313" key="7">
    <source>
        <dbReference type="Proteomes" id="UP001140206"/>
    </source>
</evidence>
<dbReference type="Gene3D" id="1.10.10.10">
    <property type="entry name" value="Winged helix-like DNA-binding domain superfamily/Winged helix DNA-binding domain"/>
    <property type="match status" value="1"/>
</dbReference>
<dbReference type="InterPro" id="IPR027417">
    <property type="entry name" value="P-loop_NTPase"/>
</dbReference>
<protein>
    <submittedName>
        <fullName evidence="6">Rp1-like protein</fullName>
    </submittedName>
</protein>
<evidence type="ECO:0000313" key="6">
    <source>
        <dbReference type="EMBL" id="KAJ4772494.1"/>
    </source>
</evidence>
<dbReference type="PANTHER" id="PTHR36766:SF30">
    <property type="entry name" value="TIR-NBS TYPE DISEASE RESISTANCE PROTEIN-RELATED"/>
    <property type="match status" value="1"/>
</dbReference>
<dbReference type="GO" id="GO:0043531">
    <property type="term" value="F:ADP binding"/>
    <property type="evidence" value="ECO:0007669"/>
    <property type="project" value="InterPro"/>
</dbReference>
<dbReference type="InterPro" id="IPR002182">
    <property type="entry name" value="NB-ARC"/>
</dbReference>
<dbReference type="InterPro" id="IPR058922">
    <property type="entry name" value="WHD_DRP"/>
</dbReference>
<evidence type="ECO:0000259" key="3">
    <source>
        <dbReference type="Pfam" id="PF00931"/>
    </source>
</evidence>
<comment type="caution">
    <text evidence="6">The sequence shown here is derived from an EMBL/GenBank/DDBJ whole genome shotgun (WGS) entry which is preliminary data.</text>
</comment>
<dbReference type="InterPro" id="IPR032675">
    <property type="entry name" value="LRR_dom_sf"/>
</dbReference>
<dbReference type="PANTHER" id="PTHR36766">
    <property type="entry name" value="PLANT BROAD-SPECTRUM MILDEW RESISTANCE PROTEIN RPW8"/>
    <property type="match status" value="1"/>
</dbReference>
<feature type="domain" description="NB-ARC" evidence="3">
    <location>
        <begin position="91"/>
        <end position="248"/>
    </location>
</feature>
<evidence type="ECO:0000259" key="5">
    <source>
        <dbReference type="Pfam" id="PF25019"/>
    </source>
</evidence>
<feature type="domain" description="R13L1/DRL21-like LRR repeat region" evidence="5">
    <location>
        <begin position="592"/>
        <end position="706"/>
    </location>
</feature>
<dbReference type="GO" id="GO:0006952">
    <property type="term" value="P:defense response"/>
    <property type="evidence" value="ECO:0007669"/>
    <property type="project" value="UniProtKB-KW"/>
</dbReference>
<accession>A0AAV8DZC3</accession>
<dbReference type="Proteomes" id="UP001140206">
    <property type="component" value="Chromosome 3"/>
</dbReference>
<dbReference type="PRINTS" id="PR00364">
    <property type="entry name" value="DISEASERSIST"/>
</dbReference>
<evidence type="ECO:0000256" key="2">
    <source>
        <dbReference type="ARBA" id="ARBA00022821"/>
    </source>
</evidence>
<dbReference type="EMBL" id="JAMFTS010000003">
    <property type="protein sequence ID" value="KAJ4772494.1"/>
    <property type="molecule type" value="Genomic_DNA"/>
</dbReference>
<dbReference type="SUPFAM" id="SSF52058">
    <property type="entry name" value="L domain-like"/>
    <property type="match status" value="2"/>
</dbReference>
<dbReference type="Gene3D" id="3.80.10.10">
    <property type="entry name" value="Ribonuclease Inhibitor"/>
    <property type="match status" value="2"/>
</dbReference>
<dbReference type="InterPro" id="IPR056789">
    <property type="entry name" value="LRR_R13L1-DRL21"/>
</dbReference>
<dbReference type="Pfam" id="PF00931">
    <property type="entry name" value="NB-ARC"/>
    <property type="match status" value="1"/>
</dbReference>
<feature type="domain" description="Disease resistance protein winged helix" evidence="4">
    <location>
        <begin position="335"/>
        <end position="404"/>
    </location>
</feature>
<dbReference type="InterPro" id="IPR036388">
    <property type="entry name" value="WH-like_DNA-bd_sf"/>
</dbReference>
<organism evidence="6 7">
    <name type="scientific">Rhynchospora pubera</name>
    <dbReference type="NCBI Taxonomy" id="906938"/>
    <lineage>
        <taxon>Eukaryota</taxon>
        <taxon>Viridiplantae</taxon>
        <taxon>Streptophyta</taxon>
        <taxon>Embryophyta</taxon>
        <taxon>Tracheophyta</taxon>
        <taxon>Spermatophyta</taxon>
        <taxon>Magnoliopsida</taxon>
        <taxon>Liliopsida</taxon>
        <taxon>Poales</taxon>
        <taxon>Cyperaceae</taxon>
        <taxon>Cyperoideae</taxon>
        <taxon>Rhynchosporeae</taxon>
        <taxon>Rhynchospora</taxon>
    </lineage>
</organism>
<dbReference type="Gene3D" id="3.40.50.300">
    <property type="entry name" value="P-loop containing nucleotide triphosphate hydrolases"/>
    <property type="match status" value="1"/>
</dbReference>
<keyword evidence="1" id="KW-0433">Leucine-rich repeat</keyword>
<gene>
    <name evidence="6" type="ORF">LUZ62_056751</name>
</gene>
<dbReference type="Pfam" id="PF25019">
    <property type="entry name" value="LRR_R13L1-DRL21"/>
    <property type="match status" value="1"/>
</dbReference>
<reference evidence="6" key="1">
    <citation type="submission" date="2022-08" db="EMBL/GenBank/DDBJ databases">
        <authorList>
            <person name="Marques A."/>
        </authorList>
    </citation>
    <scope>NUCLEOTIDE SEQUENCE</scope>
    <source>
        <strain evidence="6">RhyPub2mFocal</strain>
        <tissue evidence="6">Leaves</tissue>
    </source>
</reference>